<comment type="caution">
    <text evidence="14">The sequence shown here is derived from an EMBL/GenBank/DDBJ whole genome shotgun (WGS) entry which is preliminary data.</text>
</comment>
<sequence>MWRGAAGMDVIDASEDQAAVQKTKRQTNNRVNKSKTSRKPEMPGQMVVLFGPFGRAGFASRERQVSTVASLVSFSCIPSAPHHPASAQTGHQHWSLTSIARPIADVNMKLLRAPFRSLDLPLRVASKQTISTTSVLRQTYVSSLVRQPVIRRTYASVSAAELRFGQPVHETHPHILKPGELTPGITAQEYADRRAALAHAMTDGSVAVLHAASLQYKSGAVFHPYRQESNFLYLTGWLEGDAIAVIQKTGPQHGDYSFSLFVKPKNPREEQWNGYRNGVEAARDVFNADEAHSIDMAETLLPKIFESAKLVYADFQPPKGSIAATAQWLWRFFSGRESRPARTPLFSVMNKLRVIKSPAEVANMRLAGQISGRVITDAMRRPWKREKDLHLFLDYEFAMKGCDGPAYIPVIAGGERANCIHYTVNNSTFREDEFILIDAGGEYGTYITDISRTWPASGRFTPAQRDLYEAVLKVQRTSVSLCRESARVSLEDIHNITARGLVDQLRSIGFDVSMSNIDQLFPHHVGHYIGLDVHDCPGYSRRETLRQGHCVTIEPGVYVPNDDRWPAAFRGMGVRIEDSVCVDDDSPYILSTEAVKEVADIEALR</sequence>
<accession>A0A9P9L8A9</accession>
<dbReference type="Pfam" id="PF05195">
    <property type="entry name" value="AMP_N"/>
    <property type="match status" value="1"/>
</dbReference>
<dbReference type="InterPro" id="IPR007865">
    <property type="entry name" value="Aminopep_P_N"/>
</dbReference>
<evidence type="ECO:0000259" key="13">
    <source>
        <dbReference type="SMART" id="SM01011"/>
    </source>
</evidence>
<dbReference type="CDD" id="cd01087">
    <property type="entry name" value="Prolidase"/>
    <property type="match status" value="1"/>
</dbReference>
<evidence type="ECO:0000256" key="11">
    <source>
        <dbReference type="ARBA" id="ARBA00030849"/>
    </source>
</evidence>
<dbReference type="GO" id="GO:0006508">
    <property type="term" value="P:proteolysis"/>
    <property type="evidence" value="ECO:0007669"/>
    <property type="project" value="TreeGrafter"/>
</dbReference>
<keyword evidence="8" id="KW-0378">Hydrolase</keyword>
<dbReference type="SMART" id="SM01011">
    <property type="entry name" value="AMP_N"/>
    <property type="match status" value="1"/>
</dbReference>
<keyword evidence="7" id="KW-0479">Metal-binding</keyword>
<organism evidence="14 15">
    <name type="scientific">Fusarium solani</name>
    <name type="common">Filamentous fungus</name>
    <dbReference type="NCBI Taxonomy" id="169388"/>
    <lineage>
        <taxon>Eukaryota</taxon>
        <taxon>Fungi</taxon>
        <taxon>Dikarya</taxon>
        <taxon>Ascomycota</taxon>
        <taxon>Pezizomycotina</taxon>
        <taxon>Sordariomycetes</taxon>
        <taxon>Hypocreomycetidae</taxon>
        <taxon>Hypocreales</taxon>
        <taxon>Nectriaceae</taxon>
        <taxon>Fusarium</taxon>
        <taxon>Fusarium solani species complex</taxon>
    </lineage>
</organism>
<evidence type="ECO:0000313" key="15">
    <source>
        <dbReference type="Proteomes" id="UP000736672"/>
    </source>
</evidence>
<dbReference type="PANTHER" id="PTHR43226">
    <property type="entry name" value="XAA-PRO AMINOPEPTIDASE 3"/>
    <property type="match status" value="1"/>
</dbReference>
<name>A0A9P9L8A9_FUSSL</name>
<comment type="similarity">
    <text evidence="4">Belongs to the peptidase M24B family.</text>
</comment>
<reference evidence="14" key="1">
    <citation type="journal article" date="2021" name="Nat. Commun.">
        <title>Genetic determinants of endophytism in the Arabidopsis root mycobiome.</title>
        <authorList>
            <person name="Mesny F."/>
            <person name="Miyauchi S."/>
            <person name="Thiergart T."/>
            <person name="Pickel B."/>
            <person name="Atanasova L."/>
            <person name="Karlsson M."/>
            <person name="Huettel B."/>
            <person name="Barry K.W."/>
            <person name="Haridas S."/>
            <person name="Chen C."/>
            <person name="Bauer D."/>
            <person name="Andreopoulos W."/>
            <person name="Pangilinan J."/>
            <person name="LaButti K."/>
            <person name="Riley R."/>
            <person name="Lipzen A."/>
            <person name="Clum A."/>
            <person name="Drula E."/>
            <person name="Henrissat B."/>
            <person name="Kohler A."/>
            <person name="Grigoriev I.V."/>
            <person name="Martin F.M."/>
            <person name="Hacquard S."/>
        </authorList>
    </citation>
    <scope>NUCLEOTIDE SEQUENCE</scope>
    <source>
        <strain evidence="14">FSSC 5 MPI-SDFR-AT-0091</strain>
    </source>
</reference>
<protein>
    <recommendedName>
        <fullName evidence="5">Xaa-Pro aminopeptidase</fullName>
        <ecNumber evidence="5">3.4.11.9</ecNumber>
    </recommendedName>
    <alternativeName>
        <fullName evidence="11">Aminoacylproline aminopeptidase</fullName>
    </alternativeName>
</protein>
<dbReference type="Proteomes" id="UP000736672">
    <property type="component" value="Unassembled WGS sequence"/>
</dbReference>
<evidence type="ECO:0000256" key="4">
    <source>
        <dbReference type="ARBA" id="ARBA00008766"/>
    </source>
</evidence>
<evidence type="ECO:0000256" key="3">
    <source>
        <dbReference type="ARBA" id="ARBA00002443"/>
    </source>
</evidence>
<evidence type="ECO:0000256" key="1">
    <source>
        <dbReference type="ARBA" id="ARBA00001424"/>
    </source>
</evidence>
<proteinExistence type="inferred from homology"/>
<dbReference type="Gene3D" id="3.40.350.10">
    <property type="entry name" value="Creatinase/prolidase N-terminal domain"/>
    <property type="match status" value="1"/>
</dbReference>
<dbReference type="EMBL" id="JAGTJS010000001">
    <property type="protein sequence ID" value="KAH7275861.1"/>
    <property type="molecule type" value="Genomic_DNA"/>
</dbReference>
<keyword evidence="6" id="KW-0031">Aminopeptidase</keyword>
<dbReference type="InterPro" id="IPR036005">
    <property type="entry name" value="Creatinase/aminopeptidase-like"/>
</dbReference>
<dbReference type="InterPro" id="IPR000994">
    <property type="entry name" value="Pept_M24"/>
</dbReference>
<keyword evidence="15" id="KW-1185">Reference proteome</keyword>
<dbReference type="EC" id="3.4.11.9" evidence="5"/>
<comment type="catalytic activity">
    <reaction evidence="1">
        <text>Release of any N-terminal amino acid, including proline, that is linked to proline, even from a dipeptide or tripeptide.</text>
        <dbReference type="EC" id="3.4.11.9"/>
    </reaction>
</comment>
<dbReference type="PANTHER" id="PTHR43226:SF4">
    <property type="entry name" value="XAA-PRO AMINOPEPTIDASE 3"/>
    <property type="match status" value="1"/>
</dbReference>
<dbReference type="GO" id="GO:0030145">
    <property type="term" value="F:manganese ion binding"/>
    <property type="evidence" value="ECO:0007669"/>
    <property type="project" value="InterPro"/>
</dbReference>
<dbReference type="SUPFAM" id="SSF53092">
    <property type="entry name" value="Creatinase/prolidase N-terminal domain"/>
    <property type="match status" value="1"/>
</dbReference>
<evidence type="ECO:0000256" key="7">
    <source>
        <dbReference type="ARBA" id="ARBA00022723"/>
    </source>
</evidence>
<keyword evidence="6" id="KW-0645">Protease</keyword>
<feature type="domain" description="Aminopeptidase P N-terminal" evidence="13">
    <location>
        <begin position="185"/>
        <end position="321"/>
    </location>
</feature>
<feature type="compositionally biased region" description="Basic residues" evidence="12">
    <location>
        <begin position="22"/>
        <end position="37"/>
    </location>
</feature>
<dbReference type="InterPro" id="IPR052433">
    <property type="entry name" value="X-Pro_dipept-like"/>
</dbReference>
<comment type="cofactor">
    <cofactor evidence="2">
        <name>Mn(2+)</name>
        <dbReference type="ChEBI" id="CHEBI:29035"/>
    </cofactor>
</comment>
<keyword evidence="9" id="KW-0482">Metalloprotease</keyword>
<evidence type="ECO:0000256" key="5">
    <source>
        <dbReference type="ARBA" id="ARBA00012574"/>
    </source>
</evidence>
<dbReference type="Pfam" id="PF00557">
    <property type="entry name" value="Peptidase_M24"/>
    <property type="match status" value="1"/>
</dbReference>
<keyword evidence="10" id="KW-0464">Manganese</keyword>
<evidence type="ECO:0000256" key="2">
    <source>
        <dbReference type="ARBA" id="ARBA00001936"/>
    </source>
</evidence>
<feature type="region of interest" description="Disordered" evidence="12">
    <location>
        <begin position="13"/>
        <end position="43"/>
    </location>
</feature>
<gene>
    <name evidence="14" type="ORF">B0J15DRAFT_457998</name>
</gene>
<comment type="function">
    <text evidence="3">Catalyzes the removal of a penultimate prolyl residue from the N-termini of peptides.</text>
</comment>
<dbReference type="AlphaFoldDB" id="A0A9P9L8A9"/>
<dbReference type="SUPFAM" id="SSF55920">
    <property type="entry name" value="Creatinase/aminopeptidase"/>
    <property type="match status" value="1"/>
</dbReference>
<evidence type="ECO:0000256" key="10">
    <source>
        <dbReference type="ARBA" id="ARBA00023211"/>
    </source>
</evidence>
<dbReference type="GO" id="GO:0070006">
    <property type="term" value="F:metalloaminopeptidase activity"/>
    <property type="evidence" value="ECO:0007669"/>
    <property type="project" value="InterPro"/>
</dbReference>
<dbReference type="Gene3D" id="3.90.230.10">
    <property type="entry name" value="Creatinase/methionine aminopeptidase superfamily"/>
    <property type="match status" value="1"/>
</dbReference>
<dbReference type="InterPro" id="IPR029149">
    <property type="entry name" value="Creatin/AminoP/Spt16_N"/>
</dbReference>
<dbReference type="GO" id="GO:0005739">
    <property type="term" value="C:mitochondrion"/>
    <property type="evidence" value="ECO:0007669"/>
    <property type="project" value="TreeGrafter"/>
</dbReference>
<dbReference type="OrthoDB" id="4215474at2759"/>
<evidence type="ECO:0000256" key="9">
    <source>
        <dbReference type="ARBA" id="ARBA00023049"/>
    </source>
</evidence>
<evidence type="ECO:0000256" key="6">
    <source>
        <dbReference type="ARBA" id="ARBA00022438"/>
    </source>
</evidence>
<evidence type="ECO:0000313" key="14">
    <source>
        <dbReference type="EMBL" id="KAH7275861.1"/>
    </source>
</evidence>
<evidence type="ECO:0000256" key="12">
    <source>
        <dbReference type="SAM" id="MobiDB-lite"/>
    </source>
</evidence>
<evidence type="ECO:0000256" key="8">
    <source>
        <dbReference type="ARBA" id="ARBA00022801"/>
    </source>
</evidence>